<dbReference type="RefSeq" id="WP_378477864.1">
    <property type="nucleotide sequence ID" value="NZ_JBHUIW010000011.1"/>
</dbReference>
<organism evidence="2 3">
    <name type="scientific">Rhodoplanes azumiensis</name>
    <dbReference type="NCBI Taxonomy" id="1897628"/>
    <lineage>
        <taxon>Bacteria</taxon>
        <taxon>Pseudomonadati</taxon>
        <taxon>Pseudomonadota</taxon>
        <taxon>Alphaproteobacteria</taxon>
        <taxon>Hyphomicrobiales</taxon>
        <taxon>Nitrobacteraceae</taxon>
        <taxon>Rhodoplanes</taxon>
    </lineage>
</organism>
<evidence type="ECO:0000256" key="1">
    <source>
        <dbReference type="SAM" id="MobiDB-lite"/>
    </source>
</evidence>
<comment type="caution">
    <text evidence="2">The sequence shown here is derived from an EMBL/GenBank/DDBJ whole genome shotgun (WGS) entry which is preliminary data.</text>
</comment>
<dbReference type="Proteomes" id="UP001597314">
    <property type="component" value="Unassembled WGS sequence"/>
</dbReference>
<reference evidence="3" key="1">
    <citation type="journal article" date="2019" name="Int. J. Syst. Evol. Microbiol.">
        <title>The Global Catalogue of Microorganisms (GCM) 10K type strain sequencing project: providing services to taxonomists for standard genome sequencing and annotation.</title>
        <authorList>
            <consortium name="The Broad Institute Genomics Platform"/>
            <consortium name="The Broad Institute Genome Sequencing Center for Infectious Disease"/>
            <person name="Wu L."/>
            <person name="Ma J."/>
        </authorList>
    </citation>
    <scope>NUCLEOTIDE SEQUENCE [LARGE SCALE GENOMIC DNA]</scope>
    <source>
        <strain evidence="3">CGMCC 1.6774</strain>
    </source>
</reference>
<gene>
    <name evidence="2" type="ORF">ACFSOX_11030</name>
</gene>
<accession>A0ABW5AIB3</accession>
<name>A0ABW5AIB3_9BRAD</name>
<evidence type="ECO:0008006" key="4">
    <source>
        <dbReference type="Google" id="ProtNLM"/>
    </source>
</evidence>
<keyword evidence="3" id="KW-1185">Reference proteome</keyword>
<evidence type="ECO:0000313" key="3">
    <source>
        <dbReference type="Proteomes" id="UP001597314"/>
    </source>
</evidence>
<sequence length="166" mass="18179">MKTTEASTGTSAAGLQSPERTGEILPTAADCLQTIALAEAEKAKEAMRLKAHEEAEKTALLEKFQKPSGVDDAERLRRAAAIVKRAVANGLTEVQVIRFPNQLCTDRGRAINNQEPGWETTLTGLPKELYEFWEAHMKPRGYRLKVQVVEFPGGIPGDIGMSLCWG</sequence>
<evidence type="ECO:0000313" key="2">
    <source>
        <dbReference type="EMBL" id="MFD2182688.1"/>
    </source>
</evidence>
<feature type="compositionally biased region" description="Low complexity" evidence="1">
    <location>
        <begin position="1"/>
        <end position="14"/>
    </location>
</feature>
<dbReference type="EMBL" id="JBHUIW010000011">
    <property type="protein sequence ID" value="MFD2182688.1"/>
    <property type="molecule type" value="Genomic_DNA"/>
</dbReference>
<feature type="region of interest" description="Disordered" evidence="1">
    <location>
        <begin position="1"/>
        <end position="21"/>
    </location>
</feature>
<proteinExistence type="predicted"/>
<protein>
    <recommendedName>
        <fullName evidence="4">Histidine kinase</fullName>
    </recommendedName>
</protein>